<dbReference type="GO" id="GO:0000400">
    <property type="term" value="F:four-way junction DNA binding"/>
    <property type="evidence" value="ECO:0007669"/>
    <property type="project" value="TreeGrafter"/>
</dbReference>
<evidence type="ECO:0000256" key="8">
    <source>
        <dbReference type="SAM" id="MobiDB-lite"/>
    </source>
</evidence>
<gene>
    <name evidence="10" type="ORF">Q7C36_019634</name>
</gene>
<keyword evidence="5" id="KW-0234">DNA repair</keyword>
<sequence>MSSYVMMFRTVSSSPLAPSVKVKLITAGFHTAADVTDVQQLQLCKAAGLSQVEAAEVLQTLRDDSLPLQQRAAVQSLTALDLLHQEETRGNIVTFCSELDAVLGGGIPVGRSTEICGVPGIGKTQLCVQLAVDVQIPVCFGGLGGEAVFVDTEGGFVVERLVGMARAAVEHCTALAEDQEQREALESFTVEKILSGVFLTRCHDHVALLAELHLLPDFLRKRPQVRLVVIDSVAFPFRHELEDVSQRTRLLSGFSQQLTRLASAQHGPAVVLTNQMTTKILSGQSRLVPALGEIWGHGATQRLIMHWEGAQRFVSLYKSSSQRDANVPYQLTAEGFRDTTVSVSSVPSHSPAAGSHSKRPRIEQQHT</sequence>
<reference evidence="10" key="1">
    <citation type="submission" date="2023-08" db="EMBL/GenBank/DDBJ databases">
        <title>Pelteobagrus vachellii genome.</title>
        <authorList>
            <person name="Liu H."/>
        </authorList>
    </citation>
    <scope>NUCLEOTIDE SEQUENCE</scope>
    <source>
        <strain evidence="10">PRFRI_2022a</strain>
        <tissue evidence="10">Muscle</tissue>
    </source>
</reference>
<keyword evidence="4" id="KW-0067">ATP-binding</keyword>
<dbReference type="InterPro" id="IPR020588">
    <property type="entry name" value="RecA_ATP-bd"/>
</dbReference>
<dbReference type="Gene3D" id="3.40.50.300">
    <property type="entry name" value="P-loop containing nucleotide triphosphate hydrolases"/>
    <property type="match status" value="1"/>
</dbReference>
<dbReference type="CDD" id="cd19492">
    <property type="entry name" value="Rad51C"/>
    <property type="match status" value="1"/>
</dbReference>
<dbReference type="SUPFAM" id="SSF52540">
    <property type="entry name" value="P-loop containing nucleoside triphosphate hydrolases"/>
    <property type="match status" value="1"/>
</dbReference>
<evidence type="ECO:0000313" key="11">
    <source>
        <dbReference type="Proteomes" id="UP001187315"/>
    </source>
</evidence>
<dbReference type="AlphaFoldDB" id="A0AA88LS54"/>
<feature type="region of interest" description="Disordered" evidence="8">
    <location>
        <begin position="340"/>
        <end position="367"/>
    </location>
</feature>
<dbReference type="PANTHER" id="PTHR46239">
    <property type="entry name" value="DNA REPAIR PROTEIN RAD51 HOMOLOG 3 RAD51C"/>
    <property type="match status" value="1"/>
</dbReference>
<protein>
    <recommendedName>
        <fullName evidence="7">DNA repair protein RAD51 homolog 3</fullName>
    </recommendedName>
</protein>
<dbReference type="GO" id="GO:0033065">
    <property type="term" value="C:Rad51C-XRCC3 complex"/>
    <property type="evidence" value="ECO:0007669"/>
    <property type="project" value="TreeGrafter"/>
</dbReference>
<dbReference type="InterPro" id="IPR013632">
    <property type="entry name" value="Rad51_C"/>
</dbReference>
<dbReference type="GO" id="GO:0007131">
    <property type="term" value="P:reciprocal meiotic recombination"/>
    <property type="evidence" value="ECO:0007669"/>
    <property type="project" value="TreeGrafter"/>
</dbReference>
<dbReference type="Proteomes" id="UP001187315">
    <property type="component" value="Unassembled WGS sequence"/>
</dbReference>
<comment type="subcellular location">
    <subcellularLocation>
        <location evidence="1">Nucleus</location>
    </subcellularLocation>
</comment>
<dbReference type="InterPro" id="IPR052093">
    <property type="entry name" value="HR_Repair_Mediator"/>
</dbReference>
<keyword evidence="3" id="KW-0227">DNA damage</keyword>
<dbReference type="Pfam" id="PF08423">
    <property type="entry name" value="Rad51"/>
    <property type="match status" value="1"/>
</dbReference>
<dbReference type="EMBL" id="JAVHJS010000021">
    <property type="protein sequence ID" value="KAK2823034.1"/>
    <property type="molecule type" value="Genomic_DNA"/>
</dbReference>
<evidence type="ECO:0000256" key="6">
    <source>
        <dbReference type="ARBA" id="ARBA00023242"/>
    </source>
</evidence>
<keyword evidence="6" id="KW-0539">Nucleus</keyword>
<evidence type="ECO:0000313" key="10">
    <source>
        <dbReference type="EMBL" id="KAK2823034.1"/>
    </source>
</evidence>
<dbReference type="GO" id="GO:0005657">
    <property type="term" value="C:replication fork"/>
    <property type="evidence" value="ECO:0007669"/>
    <property type="project" value="TreeGrafter"/>
</dbReference>
<dbReference type="InterPro" id="IPR027417">
    <property type="entry name" value="P-loop_NTPase"/>
</dbReference>
<name>A0AA88LS54_TACVA</name>
<dbReference type="PIRSF" id="PIRSF005856">
    <property type="entry name" value="Rad51"/>
    <property type="match status" value="1"/>
</dbReference>
<evidence type="ECO:0000256" key="3">
    <source>
        <dbReference type="ARBA" id="ARBA00022763"/>
    </source>
</evidence>
<feature type="domain" description="RecA family profile 1" evidence="9">
    <location>
        <begin position="88"/>
        <end position="276"/>
    </location>
</feature>
<dbReference type="GO" id="GO:0000707">
    <property type="term" value="P:meiotic DNA recombinase assembly"/>
    <property type="evidence" value="ECO:0007669"/>
    <property type="project" value="TreeGrafter"/>
</dbReference>
<evidence type="ECO:0000259" key="9">
    <source>
        <dbReference type="PROSITE" id="PS50162"/>
    </source>
</evidence>
<dbReference type="GO" id="GO:0033063">
    <property type="term" value="C:Rad51B-Rad51C-Rad51D-XRCC2 complex"/>
    <property type="evidence" value="ECO:0007669"/>
    <property type="project" value="TreeGrafter"/>
</dbReference>
<evidence type="ECO:0000256" key="2">
    <source>
        <dbReference type="ARBA" id="ARBA00022741"/>
    </source>
</evidence>
<dbReference type="GO" id="GO:0008821">
    <property type="term" value="F:crossover junction DNA endonuclease activity"/>
    <property type="evidence" value="ECO:0007669"/>
    <property type="project" value="TreeGrafter"/>
</dbReference>
<dbReference type="PROSITE" id="PS50162">
    <property type="entry name" value="RECA_2"/>
    <property type="match status" value="1"/>
</dbReference>
<proteinExistence type="predicted"/>
<evidence type="ECO:0000256" key="1">
    <source>
        <dbReference type="ARBA" id="ARBA00004123"/>
    </source>
</evidence>
<evidence type="ECO:0000256" key="7">
    <source>
        <dbReference type="ARBA" id="ARBA00040674"/>
    </source>
</evidence>
<accession>A0AA88LS54</accession>
<evidence type="ECO:0000256" key="4">
    <source>
        <dbReference type="ARBA" id="ARBA00022840"/>
    </source>
</evidence>
<dbReference type="GO" id="GO:0140664">
    <property type="term" value="F:ATP-dependent DNA damage sensor activity"/>
    <property type="evidence" value="ECO:0007669"/>
    <property type="project" value="InterPro"/>
</dbReference>
<dbReference type="PANTHER" id="PTHR46239:SF1">
    <property type="entry name" value="DNA REPAIR PROTEIN RAD51 HOMOLOG 3"/>
    <property type="match status" value="1"/>
</dbReference>
<evidence type="ECO:0000256" key="5">
    <source>
        <dbReference type="ARBA" id="ARBA00023204"/>
    </source>
</evidence>
<keyword evidence="2" id="KW-0547">Nucleotide-binding</keyword>
<dbReference type="GO" id="GO:0005524">
    <property type="term" value="F:ATP binding"/>
    <property type="evidence" value="ECO:0007669"/>
    <property type="project" value="UniProtKB-KW"/>
</dbReference>
<organism evidence="10 11">
    <name type="scientific">Tachysurus vachellii</name>
    <name type="common">Darkbarbel catfish</name>
    <name type="synonym">Pelteobagrus vachellii</name>
    <dbReference type="NCBI Taxonomy" id="175792"/>
    <lineage>
        <taxon>Eukaryota</taxon>
        <taxon>Metazoa</taxon>
        <taxon>Chordata</taxon>
        <taxon>Craniata</taxon>
        <taxon>Vertebrata</taxon>
        <taxon>Euteleostomi</taxon>
        <taxon>Actinopterygii</taxon>
        <taxon>Neopterygii</taxon>
        <taxon>Teleostei</taxon>
        <taxon>Ostariophysi</taxon>
        <taxon>Siluriformes</taxon>
        <taxon>Bagridae</taxon>
        <taxon>Tachysurus</taxon>
    </lineage>
</organism>
<comment type="caution">
    <text evidence="10">The sequence shown here is derived from an EMBL/GenBank/DDBJ whole genome shotgun (WGS) entry which is preliminary data.</text>
</comment>
<dbReference type="InterPro" id="IPR016467">
    <property type="entry name" value="DNA_recomb/repair_RecA-like"/>
</dbReference>
<keyword evidence="11" id="KW-1185">Reference proteome</keyword>
<feature type="compositionally biased region" description="Low complexity" evidence="8">
    <location>
        <begin position="342"/>
        <end position="355"/>
    </location>
</feature>